<proteinExistence type="predicted"/>
<dbReference type="GO" id="GO:0140291">
    <property type="term" value="P:peptidyl-glutamate ADP-deribosylation"/>
    <property type="evidence" value="ECO:0007669"/>
    <property type="project" value="TreeGrafter"/>
</dbReference>
<dbReference type="PANTHER" id="PTHR11106">
    <property type="entry name" value="GANGLIOSIDE INDUCED DIFFERENTIATION ASSOCIATED PROTEIN 2-RELATED"/>
    <property type="match status" value="1"/>
</dbReference>
<dbReference type="InterPro" id="IPR002589">
    <property type="entry name" value="Macro_dom"/>
</dbReference>
<dbReference type="PANTHER" id="PTHR11106:SF27">
    <property type="entry name" value="MACRO DOMAIN-CONTAINING PROTEIN"/>
    <property type="match status" value="1"/>
</dbReference>
<organism evidence="2">
    <name type="scientific">Medioppia subpectinata</name>
    <dbReference type="NCBI Taxonomy" id="1979941"/>
    <lineage>
        <taxon>Eukaryota</taxon>
        <taxon>Metazoa</taxon>
        <taxon>Ecdysozoa</taxon>
        <taxon>Arthropoda</taxon>
        <taxon>Chelicerata</taxon>
        <taxon>Arachnida</taxon>
        <taxon>Acari</taxon>
        <taxon>Acariformes</taxon>
        <taxon>Sarcoptiformes</taxon>
        <taxon>Oribatida</taxon>
        <taxon>Brachypylina</taxon>
        <taxon>Oppioidea</taxon>
        <taxon>Oppiidae</taxon>
        <taxon>Medioppia</taxon>
    </lineage>
</organism>
<dbReference type="GO" id="GO:0140293">
    <property type="term" value="F:ADP-ribosylglutamate hydrolase activity"/>
    <property type="evidence" value="ECO:0007669"/>
    <property type="project" value="TreeGrafter"/>
</dbReference>
<accession>A0A7R9Q527</accession>
<dbReference type="OrthoDB" id="6133115at2759"/>
<dbReference type="SMART" id="SM00506">
    <property type="entry name" value="A1pp"/>
    <property type="match status" value="1"/>
</dbReference>
<dbReference type="GO" id="GO:0006974">
    <property type="term" value="P:DNA damage response"/>
    <property type="evidence" value="ECO:0007669"/>
    <property type="project" value="TreeGrafter"/>
</dbReference>
<dbReference type="CDD" id="cd02908">
    <property type="entry name" value="Macro_OAADPr_deacetylase"/>
    <property type="match status" value="1"/>
</dbReference>
<protein>
    <recommendedName>
        <fullName evidence="1">Macro domain-containing protein</fullName>
    </recommendedName>
</protein>
<evidence type="ECO:0000313" key="3">
    <source>
        <dbReference type="Proteomes" id="UP000759131"/>
    </source>
</evidence>
<dbReference type="Proteomes" id="UP000759131">
    <property type="component" value="Unassembled WGS sequence"/>
</dbReference>
<dbReference type="GO" id="GO:0005654">
    <property type="term" value="C:nucleoplasm"/>
    <property type="evidence" value="ECO:0007669"/>
    <property type="project" value="TreeGrafter"/>
</dbReference>
<reference evidence="2" key="1">
    <citation type="submission" date="2020-11" db="EMBL/GenBank/DDBJ databases">
        <authorList>
            <person name="Tran Van P."/>
        </authorList>
    </citation>
    <scope>NUCLEOTIDE SEQUENCE</scope>
</reference>
<dbReference type="InterPro" id="IPR043472">
    <property type="entry name" value="Macro_dom-like"/>
</dbReference>
<dbReference type="PROSITE" id="PS51154">
    <property type="entry name" value="MACRO"/>
    <property type="match status" value="1"/>
</dbReference>
<dbReference type="EMBL" id="OC865737">
    <property type="protein sequence ID" value="CAD7632552.1"/>
    <property type="molecule type" value="Genomic_DNA"/>
</dbReference>
<dbReference type="Pfam" id="PF01661">
    <property type="entry name" value="Macro"/>
    <property type="match status" value="1"/>
</dbReference>
<dbReference type="EMBL" id="CAJPIZ010011162">
    <property type="protein sequence ID" value="CAG2112982.1"/>
    <property type="molecule type" value="Genomic_DNA"/>
</dbReference>
<dbReference type="GO" id="GO:0042278">
    <property type="term" value="P:purine nucleoside metabolic process"/>
    <property type="evidence" value="ECO:0007669"/>
    <property type="project" value="TreeGrafter"/>
</dbReference>
<dbReference type="SUPFAM" id="SSF52949">
    <property type="entry name" value="Macro domain-like"/>
    <property type="match status" value="1"/>
</dbReference>
<feature type="domain" description="Macro" evidence="1">
    <location>
        <begin position="75"/>
        <end position="265"/>
    </location>
</feature>
<dbReference type="AlphaFoldDB" id="A0A7R9Q527"/>
<evidence type="ECO:0000259" key="1">
    <source>
        <dbReference type="PROSITE" id="PS51154"/>
    </source>
</evidence>
<gene>
    <name evidence="2" type="ORF">OSB1V03_LOCUS12955</name>
</gene>
<dbReference type="Gene3D" id="3.40.220.10">
    <property type="entry name" value="Leucine Aminopeptidase, subunit E, domain 1"/>
    <property type="match status" value="1"/>
</dbReference>
<sequence>MNYRFIIKRPLYSILLVSAMSWYKWENKDKESYHDDKTRYLTMSLRDKRKQYDCGHNYSTLADIQTWGHFSRTRCPEFEVNHELNEKVSIFVGDITAIEVDAIVNAADHQLTGGGGVDAVIHNAAGKHMLRLECQTLNGCPTGTSKITGGYKLPAKYIIHTVGPKGEQPDQLRDAYRSALDLMGERQLKSIAFPCISTGVYGYPNEEAANVALKTVRQWLESSPHSIHVERRIYQISNDMVVTVEMRDNHLDDPYHPYICSYTQF</sequence>
<keyword evidence="3" id="KW-1185">Reference proteome</keyword>
<name>A0A7R9Q527_9ACAR</name>
<evidence type="ECO:0000313" key="2">
    <source>
        <dbReference type="EMBL" id="CAD7632552.1"/>
    </source>
</evidence>